<evidence type="ECO:0000256" key="3">
    <source>
        <dbReference type="ARBA" id="ARBA00022884"/>
    </source>
</evidence>
<dbReference type="GO" id="GO:0003723">
    <property type="term" value="F:RNA binding"/>
    <property type="evidence" value="ECO:0007669"/>
    <property type="project" value="UniProtKB-UniRule"/>
</dbReference>
<evidence type="ECO:0000259" key="11">
    <source>
        <dbReference type="PROSITE" id="PS51939"/>
    </source>
</evidence>
<keyword evidence="6" id="KW-0539">Nucleus</keyword>
<dbReference type="PROSITE" id="PS51939">
    <property type="entry name" value="XRRM"/>
    <property type="match status" value="1"/>
</dbReference>
<evidence type="ECO:0000313" key="12">
    <source>
        <dbReference type="EnsemblMetazoa" id="XP_001120336"/>
    </source>
</evidence>
<evidence type="ECO:0000259" key="10">
    <source>
        <dbReference type="PROSITE" id="PS50961"/>
    </source>
</evidence>
<dbReference type="CDD" id="cd12542">
    <property type="entry name" value="RRM2_LARP7"/>
    <property type="match status" value="1"/>
</dbReference>
<keyword evidence="5" id="KW-0804">Transcription</keyword>
<dbReference type="Pfam" id="PF08777">
    <property type="entry name" value="RRM_3"/>
    <property type="match status" value="1"/>
</dbReference>
<dbReference type="InterPro" id="IPR034910">
    <property type="entry name" value="LARP7_RRM2"/>
</dbReference>
<dbReference type="GO" id="GO:0006396">
    <property type="term" value="P:RNA processing"/>
    <property type="evidence" value="ECO:0007669"/>
    <property type="project" value="InterPro"/>
</dbReference>
<organism evidence="12">
    <name type="scientific">Apis mellifera</name>
    <name type="common">Honeybee</name>
    <dbReference type="NCBI Taxonomy" id="7460"/>
    <lineage>
        <taxon>Eukaryota</taxon>
        <taxon>Metazoa</taxon>
        <taxon>Ecdysozoa</taxon>
        <taxon>Arthropoda</taxon>
        <taxon>Hexapoda</taxon>
        <taxon>Insecta</taxon>
        <taxon>Pterygota</taxon>
        <taxon>Neoptera</taxon>
        <taxon>Endopterygota</taxon>
        <taxon>Hymenoptera</taxon>
        <taxon>Apocrita</taxon>
        <taxon>Aculeata</taxon>
        <taxon>Apoidea</taxon>
        <taxon>Anthophila</taxon>
        <taxon>Apidae</taxon>
        <taxon>Apis</taxon>
    </lineage>
</organism>
<dbReference type="Pfam" id="PF00076">
    <property type="entry name" value="RRM_1"/>
    <property type="match status" value="1"/>
</dbReference>
<dbReference type="OMA" id="WCSLRNK"/>
<reference evidence="12" key="1">
    <citation type="submission" date="2021-01" db="UniProtKB">
        <authorList>
            <consortium name="EnsemblMetazoa"/>
        </authorList>
    </citation>
    <scope>IDENTIFICATION</scope>
    <source>
        <strain evidence="12">DH4</strain>
    </source>
</reference>
<feature type="domain" description="HTH La-type RNA-binding" evidence="10">
    <location>
        <begin position="46"/>
        <end position="135"/>
    </location>
</feature>
<evidence type="ECO:0000313" key="14">
    <source>
        <dbReference type="RefSeq" id="XP_001120336.2"/>
    </source>
</evidence>
<dbReference type="InterPro" id="IPR036390">
    <property type="entry name" value="WH_DNA-bd_sf"/>
</dbReference>
<accession>A0A7M7FYP7</accession>
<dbReference type="SUPFAM" id="SSF46785">
    <property type="entry name" value="Winged helix' DNA-binding domain"/>
    <property type="match status" value="1"/>
</dbReference>
<dbReference type="InterPro" id="IPR012677">
    <property type="entry name" value="Nucleotide-bd_a/b_plait_sf"/>
</dbReference>
<evidence type="ECO:0000256" key="4">
    <source>
        <dbReference type="ARBA" id="ARBA00023015"/>
    </source>
</evidence>
<dbReference type="SMART" id="SM00360">
    <property type="entry name" value="RRM"/>
    <property type="match status" value="1"/>
</dbReference>
<feature type="domain" description="XRRM" evidence="11">
    <location>
        <begin position="504"/>
        <end position="613"/>
    </location>
</feature>
<dbReference type="InterPro" id="IPR036388">
    <property type="entry name" value="WH-like_DNA-bd_sf"/>
</dbReference>
<name>A0A7M7FYP7_APIME</name>
<dbReference type="Gene3D" id="3.30.70.330">
    <property type="match status" value="2"/>
</dbReference>
<keyword evidence="3 7" id="KW-0694">RNA-binding</keyword>
<feature type="region of interest" description="Disordered" evidence="8">
    <location>
        <begin position="269"/>
        <end position="320"/>
    </location>
</feature>
<evidence type="ECO:0000256" key="8">
    <source>
        <dbReference type="SAM" id="MobiDB-lite"/>
    </source>
</evidence>
<dbReference type="OrthoDB" id="439993at2759"/>
<dbReference type="SUPFAM" id="SSF54928">
    <property type="entry name" value="RNA-binding domain, RBD"/>
    <property type="match status" value="1"/>
</dbReference>
<dbReference type="PROSITE" id="PS50961">
    <property type="entry name" value="HTH_LA"/>
    <property type="match status" value="1"/>
</dbReference>
<dbReference type="RefSeq" id="XP_001120336.2">
    <property type="nucleotide sequence ID" value="XM_001120336.5"/>
</dbReference>
<dbReference type="InterPro" id="IPR035979">
    <property type="entry name" value="RBD_domain_sf"/>
</dbReference>
<dbReference type="AlphaFoldDB" id="A0A7M7FYP7"/>
<feature type="compositionally biased region" description="Basic and acidic residues" evidence="8">
    <location>
        <begin position="478"/>
        <end position="494"/>
    </location>
</feature>
<dbReference type="Pfam" id="PF05383">
    <property type="entry name" value="La"/>
    <property type="match status" value="1"/>
</dbReference>
<dbReference type="PANTHER" id="PTHR22792">
    <property type="entry name" value="LUPUS LA PROTEIN-RELATED"/>
    <property type="match status" value="1"/>
</dbReference>
<dbReference type="CDD" id="cd07323">
    <property type="entry name" value="LAM"/>
    <property type="match status" value="1"/>
</dbReference>
<dbReference type="Gene3D" id="1.10.10.10">
    <property type="entry name" value="Winged helix-like DNA-binding domain superfamily/Winged helix DNA-binding domain"/>
    <property type="match status" value="1"/>
</dbReference>
<dbReference type="InterPro" id="IPR014886">
    <property type="entry name" value="La_xRRM"/>
</dbReference>
<dbReference type="GO" id="GO:1990904">
    <property type="term" value="C:ribonucleoprotein complex"/>
    <property type="evidence" value="ECO:0007669"/>
    <property type="project" value="UniProtKB-UniRule"/>
</dbReference>
<proteinExistence type="inferred from homology"/>
<evidence type="ECO:0000313" key="13">
    <source>
        <dbReference type="Proteomes" id="UP000005203"/>
    </source>
</evidence>
<evidence type="ECO:0000259" key="9">
    <source>
        <dbReference type="PROSITE" id="PS50102"/>
    </source>
</evidence>
<feature type="domain" description="RRM" evidence="9">
    <location>
        <begin position="140"/>
        <end position="225"/>
    </location>
</feature>
<accession>A0A8B6XE41</accession>
<comment type="subcellular location">
    <subcellularLocation>
        <location evidence="1">Nucleus</location>
    </subcellularLocation>
</comment>
<dbReference type="GO" id="GO:0005634">
    <property type="term" value="C:nucleus"/>
    <property type="evidence" value="ECO:0007669"/>
    <property type="project" value="UniProtKB-SubCell"/>
</dbReference>
<feature type="region of interest" description="Disordered" evidence="8">
    <location>
        <begin position="474"/>
        <end position="494"/>
    </location>
</feature>
<dbReference type="PROSITE" id="PS50102">
    <property type="entry name" value="RRM"/>
    <property type="match status" value="1"/>
</dbReference>
<evidence type="ECO:0000256" key="1">
    <source>
        <dbReference type="ARBA" id="ARBA00004123"/>
    </source>
</evidence>
<evidence type="ECO:0000256" key="5">
    <source>
        <dbReference type="ARBA" id="ARBA00023163"/>
    </source>
</evidence>
<dbReference type="KEGG" id="ame:724474"/>
<comment type="similarity">
    <text evidence="2">Belongs to the LARP7 family.</text>
</comment>
<reference evidence="14" key="2">
    <citation type="submission" date="2025-04" db="UniProtKB">
        <authorList>
            <consortium name="RefSeq"/>
        </authorList>
    </citation>
    <scope>IDENTIFICATION</scope>
    <source>
        <strain evidence="14">DH4</strain>
        <tissue evidence="14">Whole body</tissue>
    </source>
</reference>
<dbReference type="InterPro" id="IPR045180">
    <property type="entry name" value="La_dom_prot"/>
</dbReference>
<protein>
    <submittedName>
        <fullName evidence="14">La-related protein 7</fullName>
    </submittedName>
</protein>
<dbReference type="SMART" id="SM00715">
    <property type="entry name" value="LA"/>
    <property type="match status" value="1"/>
</dbReference>
<dbReference type="Proteomes" id="UP000005203">
    <property type="component" value="Linkage group LG5"/>
</dbReference>
<dbReference type="PANTHER" id="PTHR22792:SF62">
    <property type="entry name" value="LA-RELATED PROTEIN 7"/>
    <property type="match status" value="1"/>
</dbReference>
<gene>
    <name evidence="12" type="primary">724474</name>
    <name evidence="14" type="synonym">LOC724474</name>
</gene>
<evidence type="ECO:0000256" key="7">
    <source>
        <dbReference type="PROSITE-ProRule" id="PRU00332"/>
    </source>
</evidence>
<sequence length="624" mass="73272">MVMEEQQSDIELDSERIPVPQVQKSIEDSHLKTVNKITNISRGKPRLRKKALHAAILKQMEFYFSDANLSKDRFLSNLLKEDPYIDLNVFLSFNRIKELTTDSNRIAKAVETSKMLSLSEDGTKIRRITPIISRENIDECTVYVQNLPPDSDHETLSSIFSQYGQVVYISIPRFKNNKKIKGFAFVEFDIPQSAKKCLKAFEKKGCLLPSHTAPDELLSITTFDDTEKKIKSNQTKLYEKNECIENAIDNEKLQDIEMDKNIKKQENINTNDILENHENNNKKKAKKRKHTNTDTGQSIEKEKQINNELIKNKKKKPKYSNDVYNKEMELNDQKQNNAFLEDTLNDGKQNDAPFEDISNNEKQSDVFLEDLPKKLNKFKNVSTIEKQILDNCDENEQMVIDESINANIEENENEKKKKRKKRKKRNKMEDFSYSIGLQVMAKKNWKYLRNKYLELQRSKMKQLKQHLRKTRYQWSNYEKNKSEREENDEKDKGNKPNITACRFSFIPGVIVKIEMDKPCTDSKSLKMELKNNNSIKYIDVEDGSCLIYVRCETAEAAQTFTQKFDEEKHITILEGDEEKMYWDKILHDREEKLSKKVKIKQRGRNKLLKKAEKELGKHIKFDEV</sequence>
<dbReference type="EnsemblMetazoa" id="XM_001120336">
    <property type="protein sequence ID" value="XP_001120336"/>
    <property type="gene ID" value="LOC724474"/>
</dbReference>
<keyword evidence="13" id="KW-1185">Reference proteome</keyword>
<evidence type="ECO:0000256" key="2">
    <source>
        <dbReference type="ARBA" id="ARBA00008680"/>
    </source>
</evidence>
<dbReference type="InterPro" id="IPR002344">
    <property type="entry name" value="Lupus_La"/>
</dbReference>
<dbReference type="InterPro" id="IPR006630">
    <property type="entry name" value="La_HTH"/>
</dbReference>
<dbReference type="PRINTS" id="PR00302">
    <property type="entry name" value="LUPUSLA"/>
</dbReference>
<evidence type="ECO:0000256" key="6">
    <source>
        <dbReference type="ARBA" id="ARBA00023242"/>
    </source>
</evidence>
<dbReference type="InterPro" id="IPR000504">
    <property type="entry name" value="RRM_dom"/>
</dbReference>
<keyword evidence="4" id="KW-0805">Transcription regulation</keyword>